<gene>
    <name evidence="1" type="ORF">LCGC14_2215740</name>
</gene>
<name>A0A0F9G851_9ZZZZ</name>
<protein>
    <submittedName>
        <fullName evidence="1">Uncharacterized protein</fullName>
    </submittedName>
</protein>
<evidence type="ECO:0000313" key="1">
    <source>
        <dbReference type="EMBL" id="KKL59397.1"/>
    </source>
</evidence>
<dbReference type="AlphaFoldDB" id="A0A0F9G851"/>
<proteinExistence type="predicted"/>
<accession>A0A0F9G851</accession>
<organism evidence="1">
    <name type="scientific">marine sediment metagenome</name>
    <dbReference type="NCBI Taxonomy" id="412755"/>
    <lineage>
        <taxon>unclassified sequences</taxon>
        <taxon>metagenomes</taxon>
        <taxon>ecological metagenomes</taxon>
    </lineage>
</organism>
<sequence>MQFEVMRDLLSPNHIVTCWERGELLGHIVIADRLLYLNSNAIEEAKETLLVQHSPKSTSLGVTSIG</sequence>
<dbReference type="EMBL" id="LAZR01029502">
    <property type="protein sequence ID" value="KKL59397.1"/>
    <property type="molecule type" value="Genomic_DNA"/>
</dbReference>
<comment type="caution">
    <text evidence="1">The sequence shown here is derived from an EMBL/GenBank/DDBJ whole genome shotgun (WGS) entry which is preliminary data.</text>
</comment>
<reference evidence="1" key="1">
    <citation type="journal article" date="2015" name="Nature">
        <title>Complex archaea that bridge the gap between prokaryotes and eukaryotes.</title>
        <authorList>
            <person name="Spang A."/>
            <person name="Saw J.H."/>
            <person name="Jorgensen S.L."/>
            <person name="Zaremba-Niedzwiedzka K."/>
            <person name="Martijn J."/>
            <person name="Lind A.E."/>
            <person name="van Eijk R."/>
            <person name="Schleper C."/>
            <person name="Guy L."/>
            <person name="Ettema T.J."/>
        </authorList>
    </citation>
    <scope>NUCLEOTIDE SEQUENCE</scope>
</reference>